<feature type="compositionally biased region" description="Low complexity" evidence="1">
    <location>
        <begin position="766"/>
        <end position="785"/>
    </location>
</feature>
<organism evidence="3 4">
    <name type="scientific">Streptantibioticus parmotrematis</name>
    <dbReference type="NCBI Taxonomy" id="2873249"/>
    <lineage>
        <taxon>Bacteria</taxon>
        <taxon>Bacillati</taxon>
        <taxon>Actinomycetota</taxon>
        <taxon>Actinomycetes</taxon>
        <taxon>Kitasatosporales</taxon>
        <taxon>Streptomycetaceae</taxon>
        <taxon>Streptantibioticus</taxon>
    </lineage>
</organism>
<accession>A0ABS7QYY6</accession>
<keyword evidence="4" id="KW-1185">Reference proteome</keyword>
<evidence type="ECO:0000313" key="3">
    <source>
        <dbReference type="EMBL" id="MBY8888153.1"/>
    </source>
</evidence>
<dbReference type="InterPro" id="IPR046112">
    <property type="entry name" value="DUF6049"/>
</dbReference>
<sequence>MPGRTSDGDQRRTDDRVGEAALHPVSTPAHGWLRRAAAALAGAALLTGLVQLPGASAAHAATRATTSAAHTAQPTGSSTALVDVDSLTPSVPSKGDTLKISGTVTNESDETISSAHVGLRVGSGGPMGSRDDISGTAATGDFSVSDGAEIPGHTAALPDIPAGISVPFTIDMPAGDLGLGDDGVYQLGVTASGTTRAEGYQHVLGIKRTFLPWYAHGGNQKTKTTFLWPLIDQPHLDIRSADADQTQTPLFRDDDLASELAPGGRLQQMVELGKDLPVTWVIDPDLLATVDAMTKPYRVLGPGGDTEHTTPGTGTAYAKEWLDELQSAIQGDEVVALPFGDPDLASIAHDGGSVPGTISHLRTATDLADVTVQTILGVTPSTDFAWPVDGAVDPSIVNVATAGGADKILARSDSFHENGSLNYTPTAARPIGGGNTAVVADAALSTAFTGDMTTADGSTLAVQRFLAQSLMIDEQVPGKQRSIVVAPQRMPTASQAQTMAAAISSVFASGWAQSENLSSASAETPDPGAEQAVPSASSYPSALRRTELSTAAFRQIQSIQNQLGGFLVILSRKDRVTTPFGNAVLRSMSTQWRGDAGAPAFRDDISTYLTGLSGDVHILAKQSITLSGRSATIPVTVQNSLAQEVTGLTLRLTSNQSNRLDPGKPQVLDIGAGRSRSLKFTTTASANGKAWVTAQLYTQDGAPYGEKMTFQVNVTSITDTVMLVIAGGLLLLVLAGVRMYRQRKRLAARRAEEGAEGTEADEDPSEAGAQATVAGAEADAGTGADAEARADTEEAGTASETATASEAAPPASEPPVAPEEEDRRDEGSVSAVDDGPEPAEGDADEAAAVPEQPSDPGPDTVAERTEPPAPGEKVDR</sequence>
<feature type="compositionally biased region" description="Low complexity" evidence="1">
    <location>
        <begin position="795"/>
        <end position="810"/>
    </location>
</feature>
<protein>
    <submittedName>
        <fullName evidence="3">DUF6049 family protein</fullName>
    </submittedName>
</protein>
<feature type="region of interest" description="Disordered" evidence="1">
    <location>
        <begin position="517"/>
        <end position="540"/>
    </location>
</feature>
<keyword evidence="2" id="KW-1133">Transmembrane helix</keyword>
<reference evidence="3 4" key="1">
    <citation type="submission" date="2021-08" db="EMBL/GenBank/DDBJ databases">
        <title>Streptomyces sp. PTM05 isolated from lichen.</title>
        <authorList>
            <person name="Somphong A."/>
            <person name="Phongsopitanun W."/>
            <person name="Tanasupawat S."/>
        </authorList>
    </citation>
    <scope>NUCLEOTIDE SEQUENCE [LARGE SCALE GENOMIC DNA]</scope>
    <source>
        <strain evidence="3 4">Ptm05</strain>
    </source>
</reference>
<gene>
    <name evidence="3" type="ORF">K7472_25420</name>
</gene>
<feature type="region of interest" description="Disordered" evidence="1">
    <location>
        <begin position="1"/>
        <end position="23"/>
    </location>
</feature>
<dbReference type="EMBL" id="JAINVZ010000021">
    <property type="protein sequence ID" value="MBY8888153.1"/>
    <property type="molecule type" value="Genomic_DNA"/>
</dbReference>
<feature type="compositionally biased region" description="Basic and acidic residues" evidence="1">
    <location>
        <begin position="861"/>
        <end position="876"/>
    </location>
</feature>
<evidence type="ECO:0000256" key="1">
    <source>
        <dbReference type="SAM" id="MobiDB-lite"/>
    </source>
</evidence>
<dbReference type="Proteomes" id="UP001198565">
    <property type="component" value="Unassembled WGS sequence"/>
</dbReference>
<comment type="caution">
    <text evidence="3">The sequence shown here is derived from an EMBL/GenBank/DDBJ whole genome shotgun (WGS) entry which is preliminary data.</text>
</comment>
<feature type="compositionally biased region" description="Basic and acidic residues" evidence="1">
    <location>
        <begin position="1"/>
        <end position="18"/>
    </location>
</feature>
<keyword evidence="2" id="KW-0812">Transmembrane</keyword>
<evidence type="ECO:0000313" key="4">
    <source>
        <dbReference type="Proteomes" id="UP001198565"/>
    </source>
</evidence>
<feature type="compositionally biased region" description="Acidic residues" evidence="1">
    <location>
        <begin position="754"/>
        <end position="765"/>
    </location>
</feature>
<feature type="region of interest" description="Disordered" evidence="1">
    <location>
        <begin position="750"/>
        <end position="876"/>
    </location>
</feature>
<proteinExistence type="predicted"/>
<name>A0ABS7QYY6_9ACTN</name>
<evidence type="ECO:0000256" key="2">
    <source>
        <dbReference type="SAM" id="Phobius"/>
    </source>
</evidence>
<dbReference type="Pfam" id="PF19516">
    <property type="entry name" value="DUF6049"/>
    <property type="match status" value="1"/>
</dbReference>
<feature type="compositionally biased region" description="Acidic residues" evidence="1">
    <location>
        <begin position="834"/>
        <end position="845"/>
    </location>
</feature>
<keyword evidence="2" id="KW-0472">Membrane</keyword>
<feature type="transmembrane region" description="Helical" evidence="2">
    <location>
        <begin position="721"/>
        <end position="740"/>
    </location>
</feature>
<dbReference type="RefSeq" id="WP_222980878.1">
    <property type="nucleotide sequence ID" value="NZ_JAINVZ010000021.1"/>
</dbReference>